<proteinExistence type="predicted"/>
<accession>A0ABU9CE95</accession>
<dbReference type="InterPro" id="IPR015946">
    <property type="entry name" value="KH_dom-like_a/b"/>
</dbReference>
<dbReference type="EMBL" id="JBBUTH010000003">
    <property type="protein sequence ID" value="MEK8050201.1"/>
    <property type="molecule type" value="Genomic_DNA"/>
</dbReference>
<gene>
    <name evidence="1" type="ORF">AACH10_08120</name>
</gene>
<dbReference type="RefSeq" id="WP_341409868.1">
    <property type="nucleotide sequence ID" value="NZ_JBBUTH010000003.1"/>
</dbReference>
<name>A0ABU9CE95_9BURK</name>
<dbReference type="InterPro" id="IPR003718">
    <property type="entry name" value="OsmC/Ohr_fam"/>
</dbReference>
<reference evidence="1 2" key="1">
    <citation type="submission" date="2024-04" db="EMBL/GenBank/DDBJ databases">
        <title>Novel species of the genus Ideonella isolated from streams.</title>
        <authorList>
            <person name="Lu H."/>
        </authorList>
    </citation>
    <scope>NUCLEOTIDE SEQUENCE [LARGE SCALE GENOMIC DNA]</scope>
    <source>
        <strain evidence="1 2">DXS22W</strain>
    </source>
</reference>
<dbReference type="Pfam" id="PF02566">
    <property type="entry name" value="OsmC"/>
    <property type="match status" value="1"/>
</dbReference>
<keyword evidence="2" id="KW-1185">Reference proteome</keyword>
<sequence length="181" mass="20043">MSHYTATIAWQRDAQPFTDRRYSRAHRWHFDGGIDLPASSSPQVVPLPMSDASAVDPEEAFVAALSSCHLLWFLDLACRAGWVVDDYRDEASGTLARDAQGRLAMTEVTLRPRVRWAGDRQPDAAEVLRLHHAAHEACFIANSVRSEVRCEPQFDGPIAETHTAAQPVAHPAAHPLSPETR</sequence>
<dbReference type="Gene3D" id="3.30.300.20">
    <property type="match status" value="1"/>
</dbReference>
<evidence type="ECO:0000313" key="1">
    <source>
        <dbReference type="EMBL" id="MEK8050201.1"/>
    </source>
</evidence>
<protein>
    <submittedName>
        <fullName evidence="1">OsmC family protein</fullName>
    </submittedName>
</protein>
<dbReference type="PANTHER" id="PTHR42830">
    <property type="entry name" value="OSMOTICALLY INDUCIBLE FAMILY PROTEIN"/>
    <property type="match status" value="1"/>
</dbReference>
<dbReference type="Proteomes" id="UP001365405">
    <property type="component" value="Unassembled WGS sequence"/>
</dbReference>
<comment type="caution">
    <text evidence="1">The sequence shown here is derived from an EMBL/GenBank/DDBJ whole genome shotgun (WGS) entry which is preliminary data.</text>
</comment>
<evidence type="ECO:0000313" key="2">
    <source>
        <dbReference type="Proteomes" id="UP001365405"/>
    </source>
</evidence>
<organism evidence="1 2">
    <name type="scientific">Pseudaquabacterium inlustre</name>
    <dbReference type="NCBI Taxonomy" id="2984192"/>
    <lineage>
        <taxon>Bacteria</taxon>
        <taxon>Pseudomonadati</taxon>
        <taxon>Pseudomonadota</taxon>
        <taxon>Betaproteobacteria</taxon>
        <taxon>Burkholderiales</taxon>
        <taxon>Sphaerotilaceae</taxon>
        <taxon>Pseudaquabacterium</taxon>
    </lineage>
</organism>
<dbReference type="PANTHER" id="PTHR42830:SF2">
    <property type="entry name" value="OSMC_OHR FAMILY PROTEIN"/>
    <property type="match status" value="1"/>
</dbReference>
<dbReference type="InterPro" id="IPR036102">
    <property type="entry name" value="OsmC/Ohrsf"/>
</dbReference>
<dbReference type="InterPro" id="IPR052707">
    <property type="entry name" value="OsmC_Ohr_Peroxiredoxin"/>
</dbReference>
<dbReference type="SUPFAM" id="SSF82784">
    <property type="entry name" value="OsmC-like"/>
    <property type="match status" value="1"/>
</dbReference>